<organism evidence="1">
    <name type="scientific">Podoviridae sp. ctlMy11</name>
    <dbReference type="NCBI Taxonomy" id="2827746"/>
    <lineage>
        <taxon>Viruses</taxon>
        <taxon>Duplodnaviria</taxon>
        <taxon>Heunggongvirae</taxon>
        <taxon>Uroviricota</taxon>
        <taxon>Caudoviricetes</taxon>
    </lineage>
</organism>
<evidence type="ECO:0000313" key="1">
    <source>
        <dbReference type="EMBL" id="DAF60993.1"/>
    </source>
</evidence>
<protein>
    <submittedName>
        <fullName evidence="1">Uncharacterized protein</fullName>
    </submittedName>
</protein>
<accession>A0A8S5TCJ3</accession>
<proteinExistence type="predicted"/>
<sequence length="57" mass="6501">MNRAGRYQNRPLESDRQKLIGFIVYRNLSGCRSGKSVLRKYGAANKTTKISVRRLTA</sequence>
<dbReference type="EMBL" id="BK032800">
    <property type="protein sequence ID" value="DAF60993.1"/>
    <property type="molecule type" value="Genomic_DNA"/>
</dbReference>
<name>A0A8S5TCJ3_9CAUD</name>
<reference evidence="1" key="1">
    <citation type="journal article" date="2021" name="Proc. Natl. Acad. Sci. U.S.A.">
        <title>A Catalog of Tens of Thousands of Viruses from Human Metagenomes Reveals Hidden Associations with Chronic Diseases.</title>
        <authorList>
            <person name="Tisza M.J."/>
            <person name="Buck C.B."/>
        </authorList>
    </citation>
    <scope>NUCLEOTIDE SEQUENCE</scope>
    <source>
        <strain evidence="1">CtlMy11</strain>
    </source>
</reference>